<name>A0A6I5A1E3_9BACI</name>
<evidence type="ECO:0000313" key="2">
    <source>
        <dbReference type="Proteomes" id="UP000468638"/>
    </source>
</evidence>
<accession>A0A6I5A1E3</accession>
<gene>
    <name evidence="1" type="ORF">GLW05_11185</name>
</gene>
<dbReference type="AlphaFoldDB" id="A0A6I5A1E3"/>
<evidence type="ECO:0000313" key="1">
    <source>
        <dbReference type="EMBL" id="MYL34162.1"/>
    </source>
</evidence>
<dbReference type="EMBL" id="WMEQ01000007">
    <property type="protein sequence ID" value="MYL34162.1"/>
    <property type="molecule type" value="Genomic_DNA"/>
</dbReference>
<proteinExistence type="predicted"/>
<organism evidence="1 2">
    <name type="scientific">Pontibacillus yanchengensis</name>
    <dbReference type="NCBI Taxonomy" id="462910"/>
    <lineage>
        <taxon>Bacteria</taxon>
        <taxon>Bacillati</taxon>
        <taxon>Bacillota</taxon>
        <taxon>Bacilli</taxon>
        <taxon>Bacillales</taxon>
        <taxon>Bacillaceae</taxon>
        <taxon>Pontibacillus</taxon>
    </lineage>
</organism>
<comment type="caution">
    <text evidence="1">The sequence shown here is derived from an EMBL/GenBank/DDBJ whole genome shotgun (WGS) entry which is preliminary data.</text>
</comment>
<reference evidence="1 2" key="1">
    <citation type="submission" date="2019-11" db="EMBL/GenBank/DDBJ databases">
        <title>Genome sequences of 17 halophilic strains isolated from different environments.</title>
        <authorList>
            <person name="Furrow R.E."/>
        </authorList>
    </citation>
    <scope>NUCLEOTIDE SEQUENCE [LARGE SCALE GENOMIC DNA]</scope>
    <source>
        <strain evidence="1 2">22514_16_FS</strain>
    </source>
</reference>
<dbReference type="Proteomes" id="UP000468638">
    <property type="component" value="Unassembled WGS sequence"/>
</dbReference>
<sequence>MFSFLVPYNVTVSGEGGNSLKEVCFEYKQEALSFCESILDVQEDITIQWNHQRKSGYIVNIESGNTSAISVNKWLVHGLIHVFTLHREQSWIQDIIRNCYYYNDEDEVAHIFELCQSFLEDNTEQRMVPLHGLSHGQHTKLLYRVFENALNEGDNLHFDSVVTFRFQYYREELIDFVGYAIDEYKREEEYQTYVQQLREYVGTKQSKIDHLIIVQKNASFLFFNSSGKPISNAIIKNLAQQEPLYLFGLGREELNLTPIMALAPQQISFYGDDVTDPKTLTVMNVFQERMDMYPLNKFPFKRLSSS</sequence>
<protein>
    <recommendedName>
        <fullName evidence="3">Sporulation protein YtxC</fullName>
    </recommendedName>
</protein>
<evidence type="ECO:0008006" key="3">
    <source>
        <dbReference type="Google" id="ProtNLM"/>
    </source>
</evidence>
<dbReference type="InterPro" id="IPR014199">
    <property type="entry name" value="Spore_YtxC"/>
</dbReference>
<dbReference type="Pfam" id="PF08812">
    <property type="entry name" value="YtxC"/>
    <property type="match status" value="1"/>
</dbReference>